<reference evidence="1" key="2">
    <citation type="journal article" date="2015" name="Fish Shellfish Immunol.">
        <title>Early steps in the European eel (Anguilla anguilla)-Vibrio vulnificus interaction in the gills: Role of the RtxA13 toxin.</title>
        <authorList>
            <person name="Callol A."/>
            <person name="Pajuelo D."/>
            <person name="Ebbesson L."/>
            <person name="Teles M."/>
            <person name="MacKenzie S."/>
            <person name="Amaro C."/>
        </authorList>
    </citation>
    <scope>NUCLEOTIDE SEQUENCE</scope>
</reference>
<dbReference type="EMBL" id="GBXM01029631">
    <property type="protein sequence ID" value="JAH78946.1"/>
    <property type="molecule type" value="Transcribed_RNA"/>
</dbReference>
<proteinExistence type="predicted"/>
<dbReference type="AlphaFoldDB" id="A0A0E9VLP6"/>
<organism evidence="1">
    <name type="scientific">Anguilla anguilla</name>
    <name type="common">European freshwater eel</name>
    <name type="synonym">Muraena anguilla</name>
    <dbReference type="NCBI Taxonomy" id="7936"/>
    <lineage>
        <taxon>Eukaryota</taxon>
        <taxon>Metazoa</taxon>
        <taxon>Chordata</taxon>
        <taxon>Craniata</taxon>
        <taxon>Vertebrata</taxon>
        <taxon>Euteleostomi</taxon>
        <taxon>Actinopterygii</taxon>
        <taxon>Neopterygii</taxon>
        <taxon>Teleostei</taxon>
        <taxon>Anguilliformes</taxon>
        <taxon>Anguillidae</taxon>
        <taxon>Anguilla</taxon>
    </lineage>
</organism>
<protein>
    <submittedName>
        <fullName evidence="1">Uncharacterized protein</fullName>
    </submittedName>
</protein>
<name>A0A0E9VLP6_ANGAN</name>
<accession>A0A0E9VLP6</accession>
<evidence type="ECO:0000313" key="1">
    <source>
        <dbReference type="EMBL" id="JAH78946.1"/>
    </source>
</evidence>
<reference evidence="1" key="1">
    <citation type="submission" date="2014-11" db="EMBL/GenBank/DDBJ databases">
        <authorList>
            <person name="Amaro Gonzalez C."/>
        </authorList>
    </citation>
    <scope>NUCLEOTIDE SEQUENCE</scope>
</reference>
<sequence>MFLRPQNGLKAEACIPFRGSLIIQWL</sequence>